<dbReference type="InterPro" id="IPR058624">
    <property type="entry name" value="MdtA-like_HH"/>
</dbReference>
<evidence type="ECO:0000256" key="1">
    <source>
        <dbReference type="ARBA" id="ARBA00004196"/>
    </source>
</evidence>
<dbReference type="AlphaFoldDB" id="A0A0H3C5Q7"/>
<dbReference type="EMBL" id="CP001340">
    <property type="protein sequence ID" value="ACL94316.1"/>
    <property type="molecule type" value="Genomic_DNA"/>
</dbReference>
<protein>
    <submittedName>
        <fullName evidence="8">Periplasmic multidrug efflux lipoprotein</fullName>
    </submittedName>
</protein>
<feature type="signal peptide" evidence="3">
    <location>
        <begin position="1"/>
        <end position="23"/>
    </location>
</feature>
<evidence type="ECO:0000259" key="7">
    <source>
        <dbReference type="Pfam" id="PF25967"/>
    </source>
</evidence>
<dbReference type="KEGG" id="ccs:CCNA_00851"/>
<dbReference type="InterPro" id="IPR058625">
    <property type="entry name" value="MdtA-like_BSH"/>
</dbReference>
<sequence>MHFQRSVAATTVGLAAIALTLSACGQKPGGGMGMGMGGPTEVGYIVAQSQSVGLSTELAGRTSAYLVSEVRPQVSGVIQKRLFEEGAVVRAGQPLYQIDPATYQAAYNSAAAALAQAQAQATAAKLKADRYKALVETGAVSRQDNDDAQAAALQTAAAVGVQKAALDSARINLNYARVTAPISGRIGKSSVTAGALVTANQATALATVQDLSKVYVDLTQTSAELLKLQAQFASGKVGRSGSAQVTLKLEDGSTYPIPGRLEFSDITVDPGTGAVGLRAVFDNPKGVLLPGMYVRAVLSQGVAPSGILIPQTAVNRDPKGGATVMLVGAKGPEPRPVTLGQTVGDKWLVTSGLNAGDKVIVEGLMKVRPGAPIKAVPAGAAPAAQAQR</sequence>
<evidence type="ECO:0000259" key="5">
    <source>
        <dbReference type="Pfam" id="PF25917"/>
    </source>
</evidence>
<feature type="domain" description="Multidrug resistance protein MdtA-like alpha-helical hairpin" evidence="4">
    <location>
        <begin position="107"/>
        <end position="176"/>
    </location>
</feature>
<feature type="domain" description="Multidrug resistance protein MdtA-like beta-barrel" evidence="6">
    <location>
        <begin position="214"/>
        <end position="300"/>
    </location>
</feature>
<dbReference type="SUPFAM" id="SSF111369">
    <property type="entry name" value="HlyD-like secretion proteins"/>
    <property type="match status" value="1"/>
</dbReference>
<dbReference type="RefSeq" id="YP_002516224.1">
    <property type="nucleotide sequence ID" value="NC_011916.1"/>
</dbReference>
<evidence type="ECO:0000256" key="2">
    <source>
        <dbReference type="ARBA" id="ARBA00009477"/>
    </source>
</evidence>
<organism evidence="8 9">
    <name type="scientific">Caulobacter vibrioides (strain NA1000 / CB15N)</name>
    <name type="common">Caulobacter crescentus</name>
    <dbReference type="NCBI Taxonomy" id="565050"/>
    <lineage>
        <taxon>Bacteria</taxon>
        <taxon>Pseudomonadati</taxon>
        <taxon>Pseudomonadota</taxon>
        <taxon>Alphaproteobacteria</taxon>
        <taxon>Caulobacterales</taxon>
        <taxon>Caulobacteraceae</taxon>
        <taxon>Caulobacter</taxon>
    </lineage>
</organism>
<dbReference type="InterPro" id="IPR058626">
    <property type="entry name" value="MdtA-like_b-barrel"/>
</dbReference>
<dbReference type="Pfam" id="PF25876">
    <property type="entry name" value="HH_MFP_RND"/>
    <property type="match status" value="1"/>
</dbReference>
<dbReference type="PANTHER" id="PTHR30158">
    <property type="entry name" value="ACRA/E-RELATED COMPONENT OF DRUG EFFLUX TRANSPORTER"/>
    <property type="match status" value="1"/>
</dbReference>
<keyword evidence="9" id="KW-1185">Reference proteome</keyword>
<dbReference type="GO" id="GO:0046677">
    <property type="term" value="P:response to antibiotic"/>
    <property type="evidence" value="ECO:0007669"/>
    <property type="project" value="TreeGrafter"/>
</dbReference>
<dbReference type="OrthoDB" id="9816569at2"/>
<evidence type="ECO:0000256" key="3">
    <source>
        <dbReference type="SAM" id="SignalP"/>
    </source>
</evidence>
<dbReference type="NCBIfam" id="TIGR01730">
    <property type="entry name" value="RND_mfp"/>
    <property type="match status" value="1"/>
</dbReference>
<reference evidence="8 9" key="1">
    <citation type="journal article" date="2010" name="J. Bacteriol.">
        <title>The genetic basis of laboratory adaptation in Caulobacter crescentus.</title>
        <authorList>
            <person name="Marks M.E."/>
            <person name="Castro-Rojas C.M."/>
            <person name="Teiling C."/>
            <person name="Du L."/>
            <person name="Kapatral V."/>
            <person name="Walunas T.L."/>
            <person name="Crosson S."/>
        </authorList>
    </citation>
    <scope>NUCLEOTIDE SEQUENCE [LARGE SCALE GENOMIC DNA]</scope>
    <source>
        <strain evidence="9">NA1000 / CB15N</strain>
    </source>
</reference>
<dbReference type="GeneID" id="7329891"/>
<dbReference type="PANTHER" id="PTHR30158:SF3">
    <property type="entry name" value="MULTIDRUG EFFLUX PUMP SUBUNIT ACRA-RELATED"/>
    <property type="match status" value="1"/>
</dbReference>
<dbReference type="PROSITE" id="PS51257">
    <property type="entry name" value="PROKAR_LIPOPROTEIN"/>
    <property type="match status" value="1"/>
</dbReference>
<dbReference type="HOGENOM" id="CLU_018816_2_1_5"/>
<comment type="similarity">
    <text evidence="2">Belongs to the membrane fusion protein (MFP) (TC 8.A.1) family.</text>
</comment>
<feature type="domain" description="Multidrug resistance protein MdtA-like barrel-sandwich hybrid" evidence="5">
    <location>
        <begin position="69"/>
        <end position="209"/>
    </location>
</feature>
<dbReference type="Pfam" id="PF25967">
    <property type="entry name" value="RND-MFP_C"/>
    <property type="match status" value="1"/>
</dbReference>
<dbReference type="Gene3D" id="2.40.50.100">
    <property type="match status" value="1"/>
</dbReference>
<keyword evidence="8" id="KW-0449">Lipoprotein</keyword>
<dbReference type="Gene3D" id="2.40.420.20">
    <property type="match status" value="1"/>
</dbReference>
<evidence type="ECO:0000313" key="8">
    <source>
        <dbReference type="EMBL" id="ACL94316.1"/>
    </source>
</evidence>
<keyword evidence="3" id="KW-0732">Signal</keyword>
<gene>
    <name evidence="8" type="ordered locus">CCNA_00851</name>
</gene>
<dbReference type="Proteomes" id="UP000001364">
    <property type="component" value="Chromosome"/>
</dbReference>
<dbReference type="PATRIC" id="fig|565050.3.peg.838"/>
<dbReference type="GO" id="GO:0022857">
    <property type="term" value="F:transmembrane transporter activity"/>
    <property type="evidence" value="ECO:0007669"/>
    <property type="project" value="InterPro"/>
</dbReference>
<dbReference type="GO" id="GO:0005886">
    <property type="term" value="C:plasma membrane"/>
    <property type="evidence" value="ECO:0007669"/>
    <property type="project" value="UniProtKB-SubCell"/>
</dbReference>
<feature type="domain" description="Multidrug resistance protein MdtA-like C-terminal permuted SH3" evidence="7">
    <location>
        <begin position="307"/>
        <end position="364"/>
    </location>
</feature>
<accession>A0A0H3C5Q7</accession>
<dbReference type="PhylomeDB" id="A0A0H3C5Q7"/>
<dbReference type="Gene3D" id="1.10.287.470">
    <property type="entry name" value="Helix hairpin bin"/>
    <property type="match status" value="1"/>
</dbReference>
<dbReference type="Pfam" id="PF25944">
    <property type="entry name" value="Beta-barrel_RND"/>
    <property type="match status" value="1"/>
</dbReference>
<name>A0A0H3C5Q7_CAUVN</name>
<dbReference type="FunFam" id="2.40.420.20:FF:000001">
    <property type="entry name" value="Efflux RND transporter periplasmic adaptor subunit"/>
    <property type="match status" value="1"/>
</dbReference>
<dbReference type="InterPro" id="IPR058627">
    <property type="entry name" value="MdtA-like_C"/>
</dbReference>
<feature type="chain" id="PRO_5002606129" evidence="3">
    <location>
        <begin position="24"/>
        <end position="388"/>
    </location>
</feature>
<dbReference type="SMR" id="A0A0H3C5Q7"/>
<dbReference type="Gene3D" id="2.40.30.170">
    <property type="match status" value="1"/>
</dbReference>
<evidence type="ECO:0000259" key="4">
    <source>
        <dbReference type="Pfam" id="PF25876"/>
    </source>
</evidence>
<comment type="subcellular location">
    <subcellularLocation>
        <location evidence="1">Cell envelope</location>
    </subcellularLocation>
</comment>
<dbReference type="RefSeq" id="WP_010918693.1">
    <property type="nucleotide sequence ID" value="NC_011916.1"/>
</dbReference>
<dbReference type="Pfam" id="PF25917">
    <property type="entry name" value="BSH_RND"/>
    <property type="match status" value="1"/>
</dbReference>
<dbReference type="InterPro" id="IPR006143">
    <property type="entry name" value="RND_pump_MFP"/>
</dbReference>
<proteinExistence type="inferred from homology"/>
<evidence type="ECO:0000259" key="6">
    <source>
        <dbReference type="Pfam" id="PF25944"/>
    </source>
</evidence>
<evidence type="ECO:0000313" key="9">
    <source>
        <dbReference type="Proteomes" id="UP000001364"/>
    </source>
</evidence>